<protein>
    <submittedName>
        <fullName evidence="3">Uncharacterized protein</fullName>
    </submittedName>
</protein>
<dbReference type="Proteomes" id="UP000533207">
    <property type="component" value="Unassembled WGS sequence"/>
</dbReference>
<evidence type="ECO:0000313" key="3">
    <source>
        <dbReference type="EMBL" id="MBA2861770.1"/>
    </source>
</evidence>
<dbReference type="RefSeq" id="WP_011976420.1">
    <property type="nucleotide sequence ID" value="NZ_JACDUL010000002.1"/>
</dbReference>
<dbReference type="InterPro" id="IPR054162">
    <property type="entry name" value="DUF6293_C"/>
</dbReference>
<gene>
    <name evidence="3" type="ORF">HNP90_000649</name>
</gene>
<feature type="domain" description="HFX-2341-like N-terminal" evidence="1">
    <location>
        <begin position="6"/>
        <end position="128"/>
    </location>
</feature>
<accession>A0A7J9PGH2</accession>
<evidence type="ECO:0000313" key="4">
    <source>
        <dbReference type="Proteomes" id="UP000533207"/>
    </source>
</evidence>
<dbReference type="EMBL" id="JACDUL010000002">
    <property type="protein sequence ID" value="MBA2861770.1"/>
    <property type="molecule type" value="Genomic_DNA"/>
</dbReference>
<name>A0A7J9PGH2_METMI</name>
<dbReference type="InterPro" id="IPR046260">
    <property type="entry name" value="HFX_2341-like_N"/>
</dbReference>
<dbReference type="AlphaFoldDB" id="A0A7J9PGH2"/>
<proteinExistence type="predicted"/>
<reference evidence="3 4" key="1">
    <citation type="submission" date="2020-07" db="EMBL/GenBank/DDBJ databases">
        <title>Genomic Encyclopedia of Type Strains, Phase IV (KMG-V): Genome sequencing to study the core and pangenomes of soil and plant-associated prokaryotes.</title>
        <authorList>
            <person name="Whitman W."/>
        </authorList>
    </citation>
    <scope>NUCLEOTIDE SEQUENCE [LARGE SCALE GENOMIC DNA]</scope>
    <source>
        <strain evidence="3 4">C8</strain>
    </source>
</reference>
<sequence length="272" mass="31459">MEIPLRVHICLVGFEVERISKAALERKADRVYLITKHKDDKGRVFFDKNKEILEKHNVEVIGKFIDDIVLEDILKVTKEIIKNENTENTIYINISSGSTLAAISGMLCSMMYSTDKRIIPYYVKAKDYLDKTKNEDKEKITEIMGKNYGGTPPITSGILAISDILTFPMSLPSNELLIFLKEIQKEKDGISISALIEFSKTDDNIAKFRELTKRNDIKESSQKTKQSEYAWINQNILKKLRDEWELITIEKRGRNHFVKINEKGEKMLKYLC</sequence>
<comment type="caution">
    <text evidence="3">The sequence shown here is derived from an EMBL/GenBank/DDBJ whole genome shotgun (WGS) entry which is preliminary data.</text>
</comment>
<evidence type="ECO:0000259" key="1">
    <source>
        <dbReference type="Pfam" id="PF19810"/>
    </source>
</evidence>
<dbReference type="Pfam" id="PF19810">
    <property type="entry name" value="HFX_2341_N"/>
    <property type="match status" value="1"/>
</dbReference>
<feature type="domain" description="DUF6293" evidence="2">
    <location>
        <begin position="165"/>
        <end position="269"/>
    </location>
</feature>
<organism evidence="3 4">
    <name type="scientific">Methanococcus maripaludis</name>
    <name type="common">Methanococcus deltae</name>
    <dbReference type="NCBI Taxonomy" id="39152"/>
    <lineage>
        <taxon>Archaea</taxon>
        <taxon>Methanobacteriati</taxon>
        <taxon>Methanobacteriota</taxon>
        <taxon>Methanomada group</taxon>
        <taxon>Methanococci</taxon>
        <taxon>Methanococcales</taxon>
        <taxon>Methanococcaceae</taxon>
        <taxon>Methanococcus</taxon>
    </lineage>
</organism>
<dbReference type="Pfam" id="PF22665">
    <property type="entry name" value="WHD_DUF6293"/>
    <property type="match status" value="1"/>
</dbReference>
<evidence type="ECO:0000259" key="2">
    <source>
        <dbReference type="Pfam" id="PF22665"/>
    </source>
</evidence>